<dbReference type="EMBL" id="KI392078">
    <property type="protein sequence ID" value="ERN18943.1"/>
    <property type="molecule type" value="Genomic_DNA"/>
</dbReference>
<accession>U5DEV0</accession>
<dbReference type="AlphaFoldDB" id="U5DEV0"/>
<dbReference type="Gramene" id="ERN18943">
    <property type="protein sequence ID" value="ERN18943"/>
    <property type="gene ID" value="AMTR_s00067p00191510"/>
</dbReference>
<reference evidence="3" key="1">
    <citation type="journal article" date="2013" name="Science">
        <title>The Amborella genome and the evolution of flowering plants.</title>
        <authorList>
            <consortium name="Amborella Genome Project"/>
        </authorList>
    </citation>
    <scope>NUCLEOTIDE SEQUENCE [LARGE SCALE GENOMIC DNA]</scope>
</reference>
<evidence type="ECO:0000256" key="1">
    <source>
        <dbReference type="SAM" id="MobiDB-lite"/>
    </source>
</evidence>
<gene>
    <name evidence="2" type="ORF">AMTR_s00067p00191510</name>
</gene>
<organism evidence="2 3">
    <name type="scientific">Amborella trichopoda</name>
    <dbReference type="NCBI Taxonomy" id="13333"/>
    <lineage>
        <taxon>Eukaryota</taxon>
        <taxon>Viridiplantae</taxon>
        <taxon>Streptophyta</taxon>
        <taxon>Embryophyta</taxon>
        <taxon>Tracheophyta</taxon>
        <taxon>Spermatophyta</taxon>
        <taxon>Magnoliopsida</taxon>
        <taxon>Amborellales</taxon>
        <taxon>Amborellaceae</taxon>
        <taxon>Amborella</taxon>
    </lineage>
</organism>
<evidence type="ECO:0000313" key="3">
    <source>
        <dbReference type="Proteomes" id="UP000017836"/>
    </source>
</evidence>
<dbReference type="Proteomes" id="UP000017836">
    <property type="component" value="Unassembled WGS sequence"/>
</dbReference>
<feature type="compositionally biased region" description="Basic and acidic residues" evidence="1">
    <location>
        <begin position="69"/>
        <end position="81"/>
    </location>
</feature>
<evidence type="ECO:0000313" key="2">
    <source>
        <dbReference type="EMBL" id="ERN18943.1"/>
    </source>
</evidence>
<keyword evidence="3" id="KW-1185">Reference proteome</keyword>
<sequence length="140" mass="16481">MGYRKNRERKKPAEREKTEIYLCEEARRHKEEKVQDGLFSVVREVGGTQIPQKQMKNTYQSSIGRIRAQGRDPRKRERDEENQSSIAYLKMNEIERIRALCFLLHLLGPSNVIEKRSTILISQDRSSIARIRAKEELNKP</sequence>
<feature type="region of interest" description="Disordered" evidence="1">
    <location>
        <begin position="55"/>
        <end position="85"/>
    </location>
</feature>
<proteinExistence type="predicted"/>
<dbReference type="HOGENOM" id="CLU_1837804_0_0_1"/>
<name>U5DEV0_AMBTC</name>
<protein>
    <submittedName>
        <fullName evidence="2">Uncharacterized protein</fullName>
    </submittedName>
</protein>